<dbReference type="GeneID" id="111595661"/>
<dbReference type="InterPro" id="IPR010512">
    <property type="entry name" value="DUF1091"/>
</dbReference>
<feature type="transmembrane region" description="Helical" evidence="1">
    <location>
        <begin position="259"/>
        <end position="278"/>
    </location>
</feature>
<feature type="transmembrane region" description="Helical" evidence="1">
    <location>
        <begin position="195"/>
        <end position="218"/>
    </location>
</feature>
<organism evidence="2 3">
    <name type="scientific">Drosophila hydei</name>
    <name type="common">Fruit fly</name>
    <dbReference type="NCBI Taxonomy" id="7224"/>
    <lineage>
        <taxon>Eukaryota</taxon>
        <taxon>Metazoa</taxon>
        <taxon>Ecdysozoa</taxon>
        <taxon>Arthropoda</taxon>
        <taxon>Hexapoda</taxon>
        <taxon>Insecta</taxon>
        <taxon>Pterygota</taxon>
        <taxon>Neoptera</taxon>
        <taxon>Endopterygota</taxon>
        <taxon>Diptera</taxon>
        <taxon>Brachycera</taxon>
        <taxon>Muscomorpha</taxon>
        <taxon>Ephydroidea</taxon>
        <taxon>Drosophilidae</taxon>
        <taxon>Drosophila</taxon>
    </lineage>
</organism>
<evidence type="ECO:0000313" key="3">
    <source>
        <dbReference type="RefSeq" id="XP_023165252.2"/>
    </source>
</evidence>
<dbReference type="AlphaFoldDB" id="A0A6J1LKQ6"/>
<keyword evidence="1" id="KW-0472">Membrane</keyword>
<dbReference type="OMA" id="HINDLIH"/>
<evidence type="ECO:0000256" key="1">
    <source>
        <dbReference type="SAM" id="Phobius"/>
    </source>
</evidence>
<sequence length="621" mass="73333">MRHVRLLLLLQQATDHELLEVAQTAQRHLFPHVVLLLDTGKAYRLQPYEEKHWQLLQSNSSPIFTSKYNYHQLTARSLPDQLLPQSLSYTDRKTGRRRLTGYMPMMLMEFARVYNISLQWEEQPKTDQKISMILLRNMTLNGTLDMPMTLCGYELSTAKGIFTYPFEISEWFIIVPCAQEIATAKVYPMVISRNMMVVLLASYYIFALLDTCFGWLLLQQQVDWTNLFFNERMISGLIGQPCRLKAHAMNSSRLAHAQLFLLGLILSTLVTAHLKTLLTMRPMERMITNFVELRDSDLDIHFTEDEHFYVNMMSKLSPLQVVRSKIIFLEAKEFELMRKRLSKSKAFSMTDNVWEFYKKQQQLFKRPVLCFHPDLVFRSKILASMPLQPNSIYAEPLHQFMIRVKDTGLLMYWKEQSRRDFIALGEINRKDPYPYESFHDFKVNDLFYVWLGWASALFVAFVIFLCDHFKLNNVECRCYDTAYCEFQQCELTMRRRGVAAFSMHAVLHQRPVDNIFINLELFKKSNGYRSFLLNQSLDFCYYMRNPKAYIFFHSFHKTFASVSNFNHTCPYDHDIIIKRFIYERGSLIDLPLPNGDYMIYIKLSVSKAWRAELKIFVTRSD</sequence>
<name>A0A6J1LKQ6_DROHY</name>
<reference evidence="3" key="1">
    <citation type="submission" date="2025-08" db="UniProtKB">
        <authorList>
            <consortium name="RefSeq"/>
        </authorList>
    </citation>
    <scope>IDENTIFICATION</scope>
    <source>
        <strain evidence="3">15085-1641.00</strain>
        <tissue evidence="3">Whole body</tissue>
    </source>
</reference>
<proteinExistence type="predicted"/>
<dbReference type="CTD" id="39110"/>
<feature type="transmembrane region" description="Helical" evidence="1">
    <location>
        <begin position="446"/>
        <end position="465"/>
    </location>
</feature>
<keyword evidence="1" id="KW-1133">Transmembrane helix</keyword>
<protein>
    <submittedName>
        <fullName evidence="3">Uncharacterized protein LOC111595661</fullName>
    </submittedName>
</protein>
<dbReference type="OrthoDB" id="7882716at2759"/>
<keyword evidence="1" id="KW-0812">Transmembrane</keyword>
<dbReference type="SMART" id="SM00697">
    <property type="entry name" value="DM8"/>
    <property type="match status" value="1"/>
</dbReference>
<dbReference type="Proteomes" id="UP000504633">
    <property type="component" value="Unplaced"/>
</dbReference>
<evidence type="ECO:0000313" key="2">
    <source>
        <dbReference type="Proteomes" id="UP000504633"/>
    </source>
</evidence>
<dbReference type="Pfam" id="PF06477">
    <property type="entry name" value="DUF1091"/>
    <property type="match status" value="1"/>
</dbReference>
<dbReference type="PANTHER" id="PTHR20898">
    <property type="entry name" value="DAEDALUS ON 3-RELATED-RELATED"/>
    <property type="match status" value="1"/>
</dbReference>
<dbReference type="RefSeq" id="XP_023165252.2">
    <property type="nucleotide sequence ID" value="XM_023309484.2"/>
</dbReference>
<dbReference type="KEGG" id="dhe:111595661"/>
<keyword evidence="2" id="KW-1185">Reference proteome</keyword>
<accession>A0A6J1LKQ6</accession>
<dbReference type="PANTHER" id="PTHR20898:SF0">
    <property type="entry name" value="DAEDALUS ON 3-RELATED"/>
    <property type="match status" value="1"/>
</dbReference>
<gene>
    <name evidence="3" type="primary">LOC111595661</name>
</gene>